<gene>
    <name evidence="7" type="ORF">DME_LOCUS9699</name>
</gene>
<reference evidence="7 9" key="2">
    <citation type="submission" date="2018-11" db="EMBL/GenBank/DDBJ databases">
        <authorList>
            <consortium name="Pathogen Informatics"/>
        </authorList>
    </citation>
    <scope>NUCLEOTIDE SEQUENCE [LARGE SCALE GENOMIC DNA]</scope>
</reference>
<dbReference type="PANTHER" id="PTHR33966:SF1">
    <property type="entry name" value="PROTEIN ODR-4 HOMOLOG"/>
    <property type="match status" value="1"/>
</dbReference>
<evidence type="ECO:0000256" key="4">
    <source>
        <dbReference type="ARBA" id="ARBA00022989"/>
    </source>
</evidence>
<dbReference type="GO" id="GO:0012505">
    <property type="term" value="C:endomembrane system"/>
    <property type="evidence" value="ECO:0007669"/>
    <property type="project" value="TreeGrafter"/>
</dbReference>
<dbReference type="PANTHER" id="PTHR33966">
    <property type="entry name" value="PROTEIN ODR-4 HOMOLOG"/>
    <property type="match status" value="1"/>
</dbReference>
<accession>A0A158Q575</accession>
<protein>
    <submittedName>
        <fullName evidence="10">Protein odr-4 homolog</fullName>
    </submittedName>
</protein>
<evidence type="ECO:0000313" key="8">
    <source>
        <dbReference type="Proteomes" id="UP000038040"/>
    </source>
</evidence>
<dbReference type="OrthoDB" id="21458at2759"/>
<proteinExistence type="inferred from homology"/>
<dbReference type="WBParaSite" id="DME_0000667301-mRNA-1">
    <property type="protein sequence ID" value="DME_0000667301-mRNA-1"/>
    <property type="gene ID" value="DME_0000667301"/>
</dbReference>
<sequence>MQPRRYLAVHFVVIMIIFDRSVEGSLEKCVESHKYNSKRQFTLTFLIGSKINSDFNIAHLSFTTVNELFEKEDKEWIETVIEHGYLLRRFLPGGIGNVGILWVCNENIGSERQRILLRLFDKIVKEARNDFITTDNIYCVVHLEAPNYKPQGYTLDAAVKNTDPSPVKVVFSNLEWIGVKSSISINFSLPVRDDVHNFRDQFKYIMSKWNDKEKRHRSSNFVEIQLFLSSDDDFEDFDHKDLIGYSIVDLKANLSIQAAVPSKATMEYAINAVKEHIIRNLSFRAELHYETMEVTDDSDAEDGISIHQFPRLVTAQFPSQSAILLSDCLMQEDTKKIAQDDFKQFFSLEFTEDEISDSYERPLSCKDFYGILEENDKPKRFDRPSSTTSSGVSISSVVPITNIFLDFGLPVVVFYGRDI</sequence>
<feature type="signal peptide" evidence="6">
    <location>
        <begin position="1"/>
        <end position="24"/>
    </location>
</feature>
<comment type="similarity">
    <text evidence="2">Belongs to the ODR-4 family.</text>
</comment>
<evidence type="ECO:0000313" key="10">
    <source>
        <dbReference type="WBParaSite" id="DME_0000667301-mRNA-1"/>
    </source>
</evidence>
<dbReference type="EMBL" id="UYYG01001188">
    <property type="protein sequence ID" value="VDN59726.1"/>
    <property type="molecule type" value="Genomic_DNA"/>
</dbReference>
<dbReference type="GO" id="GO:0008104">
    <property type="term" value="P:intracellular protein localization"/>
    <property type="evidence" value="ECO:0007669"/>
    <property type="project" value="TreeGrafter"/>
</dbReference>
<evidence type="ECO:0000313" key="9">
    <source>
        <dbReference type="Proteomes" id="UP000274756"/>
    </source>
</evidence>
<evidence type="ECO:0000256" key="2">
    <source>
        <dbReference type="ARBA" id="ARBA00010131"/>
    </source>
</evidence>
<evidence type="ECO:0000313" key="7">
    <source>
        <dbReference type="EMBL" id="VDN59726.1"/>
    </source>
</evidence>
<dbReference type="GO" id="GO:0016020">
    <property type="term" value="C:membrane"/>
    <property type="evidence" value="ECO:0007669"/>
    <property type="project" value="UniProtKB-SubCell"/>
</dbReference>
<evidence type="ECO:0000256" key="3">
    <source>
        <dbReference type="ARBA" id="ARBA00022692"/>
    </source>
</evidence>
<comment type="subcellular location">
    <subcellularLocation>
        <location evidence="1">Membrane</location>
    </subcellularLocation>
</comment>
<dbReference type="STRING" id="318479.A0A158Q575"/>
<keyword evidence="4" id="KW-1133">Transmembrane helix</keyword>
<evidence type="ECO:0000256" key="1">
    <source>
        <dbReference type="ARBA" id="ARBA00004370"/>
    </source>
</evidence>
<dbReference type="AlphaFoldDB" id="A0A158Q575"/>
<keyword evidence="9" id="KW-1185">Reference proteome</keyword>
<dbReference type="InterPro" id="IPR029454">
    <property type="entry name" value="ODR-4-like"/>
</dbReference>
<keyword evidence="5" id="KW-0472">Membrane</keyword>
<dbReference type="Proteomes" id="UP000274756">
    <property type="component" value="Unassembled WGS sequence"/>
</dbReference>
<evidence type="ECO:0000256" key="6">
    <source>
        <dbReference type="SAM" id="SignalP"/>
    </source>
</evidence>
<name>A0A158Q575_DRAME</name>
<keyword evidence="6" id="KW-0732">Signal</keyword>
<feature type="chain" id="PRO_5041044566" evidence="6">
    <location>
        <begin position="25"/>
        <end position="419"/>
    </location>
</feature>
<evidence type="ECO:0000256" key="5">
    <source>
        <dbReference type="ARBA" id="ARBA00023136"/>
    </source>
</evidence>
<dbReference type="Pfam" id="PF14778">
    <property type="entry name" value="ODR4-like"/>
    <property type="match status" value="2"/>
</dbReference>
<organism evidence="8 10">
    <name type="scientific">Dracunculus medinensis</name>
    <name type="common">Guinea worm</name>
    <dbReference type="NCBI Taxonomy" id="318479"/>
    <lineage>
        <taxon>Eukaryota</taxon>
        <taxon>Metazoa</taxon>
        <taxon>Ecdysozoa</taxon>
        <taxon>Nematoda</taxon>
        <taxon>Chromadorea</taxon>
        <taxon>Rhabditida</taxon>
        <taxon>Spirurina</taxon>
        <taxon>Dracunculoidea</taxon>
        <taxon>Dracunculidae</taxon>
        <taxon>Dracunculus</taxon>
    </lineage>
</organism>
<dbReference type="Proteomes" id="UP000038040">
    <property type="component" value="Unplaced"/>
</dbReference>
<reference evidence="10" key="1">
    <citation type="submission" date="2016-04" db="UniProtKB">
        <authorList>
            <consortium name="WormBaseParasite"/>
        </authorList>
    </citation>
    <scope>IDENTIFICATION</scope>
</reference>
<keyword evidence="3" id="KW-0812">Transmembrane</keyword>